<protein>
    <submittedName>
        <fullName evidence="1">Uncharacterized protein</fullName>
    </submittedName>
</protein>
<gene>
    <name evidence="1" type="ORF">QFC21_003477</name>
</gene>
<reference evidence="1" key="1">
    <citation type="submission" date="2023-04" db="EMBL/GenBank/DDBJ databases">
        <title>Draft Genome sequencing of Naganishia species isolated from polar environments using Oxford Nanopore Technology.</title>
        <authorList>
            <person name="Leo P."/>
            <person name="Venkateswaran K."/>
        </authorList>
    </citation>
    <scope>NUCLEOTIDE SEQUENCE</scope>
    <source>
        <strain evidence="1">MNA-CCFEE 5423</strain>
    </source>
</reference>
<proteinExistence type="predicted"/>
<comment type="caution">
    <text evidence="1">The sequence shown here is derived from an EMBL/GenBank/DDBJ whole genome shotgun (WGS) entry which is preliminary data.</text>
</comment>
<sequence>MSEDEIQEVKRDGDTERPPAEGLNEMSRIVSLYTPIGKAKDRKGKTYASKAGKQSTRTERRKPESNIPASLPRTLPSTSQTPEIHEIDDSEDDIICFSPEKPSPQPVSIREESETEAENEYEIISAWLVERDGEVASEELLMVLDEHEEEDENDTAEDDADKDGDDNEEGEDEDTGLESADRINQEDRADNIEVEAALPPLMLHNPAEDALIELDDHESENTPTDHPAISVAQALEILHPLLESGKKHSHLDSAHVPPLLMLRNFFIQPQKG</sequence>
<dbReference type="EMBL" id="JASBWT010000010">
    <property type="protein sequence ID" value="KAJ9101258.1"/>
    <property type="molecule type" value="Genomic_DNA"/>
</dbReference>
<evidence type="ECO:0000313" key="2">
    <source>
        <dbReference type="Proteomes" id="UP001227268"/>
    </source>
</evidence>
<accession>A0ACC2VPD6</accession>
<organism evidence="1 2">
    <name type="scientific">Naganishia friedmannii</name>
    <dbReference type="NCBI Taxonomy" id="89922"/>
    <lineage>
        <taxon>Eukaryota</taxon>
        <taxon>Fungi</taxon>
        <taxon>Dikarya</taxon>
        <taxon>Basidiomycota</taxon>
        <taxon>Agaricomycotina</taxon>
        <taxon>Tremellomycetes</taxon>
        <taxon>Filobasidiales</taxon>
        <taxon>Filobasidiaceae</taxon>
        <taxon>Naganishia</taxon>
    </lineage>
</organism>
<name>A0ACC2VPD6_9TREE</name>
<keyword evidence="2" id="KW-1185">Reference proteome</keyword>
<dbReference type="Proteomes" id="UP001227268">
    <property type="component" value="Unassembled WGS sequence"/>
</dbReference>
<evidence type="ECO:0000313" key="1">
    <source>
        <dbReference type="EMBL" id="KAJ9101258.1"/>
    </source>
</evidence>